<accession>A0ABN8IIH6</accession>
<evidence type="ECO:0000313" key="2">
    <source>
        <dbReference type="EMBL" id="CAH2056080.1"/>
    </source>
</evidence>
<feature type="non-terminal residue" evidence="2">
    <location>
        <position position="108"/>
    </location>
</feature>
<protein>
    <submittedName>
        <fullName evidence="2">Uncharacterized protein</fullName>
    </submittedName>
</protein>
<keyword evidence="3" id="KW-1185">Reference proteome</keyword>
<organism evidence="2 3">
    <name type="scientific">Iphiclides podalirius</name>
    <name type="common">scarce swallowtail</name>
    <dbReference type="NCBI Taxonomy" id="110791"/>
    <lineage>
        <taxon>Eukaryota</taxon>
        <taxon>Metazoa</taxon>
        <taxon>Ecdysozoa</taxon>
        <taxon>Arthropoda</taxon>
        <taxon>Hexapoda</taxon>
        <taxon>Insecta</taxon>
        <taxon>Pterygota</taxon>
        <taxon>Neoptera</taxon>
        <taxon>Endopterygota</taxon>
        <taxon>Lepidoptera</taxon>
        <taxon>Glossata</taxon>
        <taxon>Ditrysia</taxon>
        <taxon>Papilionoidea</taxon>
        <taxon>Papilionidae</taxon>
        <taxon>Papilioninae</taxon>
        <taxon>Iphiclides</taxon>
    </lineage>
</organism>
<evidence type="ECO:0000313" key="3">
    <source>
        <dbReference type="Proteomes" id="UP000837857"/>
    </source>
</evidence>
<reference evidence="2" key="1">
    <citation type="submission" date="2022-03" db="EMBL/GenBank/DDBJ databases">
        <authorList>
            <person name="Martin H S."/>
        </authorList>
    </citation>
    <scope>NUCLEOTIDE SEQUENCE</scope>
</reference>
<feature type="region of interest" description="Disordered" evidence="1">
    <location>
        <begin position="24"/>
        <end position="49"/>
    </location>
</feature>
<sequence>MSHVILQTTAILLAPYCPRALFPPTATERRQKRSPARPSENFSPPSLAIGPHVIDARKPLYVTRQATSLEELVSDGRKSSRLETMQRKTLESSLYSPALAPKYHLISN</sequence>
<dbReference type="EMBL" id="OW152835">
    <property type="protein sequence ID" value="CAH2056080.1"/>
    <property type="molecule type" value="Genomic_DNA"/>
</dbReference>
<proteinExistence type="predicted"/>
<dbReference type="Proteomes" id="UP000837857">
    <property type="component" value="Chromosome 23"/>
</dbReference>
<evidence type="ECO:0000256" key="1">
    <source>
        <dbReference type="SAM" id="MobiDB-lite"/>
    </source>
</evidence>
<gene>
    <name evidence="2" type="ORF">IPOD504_LOCUS9352</name>
</gene>
<name>A0ABN8IIH6_9NEOP</name>